<feature type="transmembrane region" description="Helical" evidence="1">
    <location>
        <begin position="81"/>
        <end position="98"/>
    </location>
</feature>
<keyword evidence="3" id="KW-1185">Reference proteome</keyword>
<feature type="transmembrane region" description="Helical" evidence="1">
    <location>
        <begin position="58"/>
        <end position="75"/>
    </location>
</feature>
<keyword evidence="1" id="KW-0472">Membrane</keyword>
<feature type="transmembrane region" description="Helical" evidence="1">
    <location>
        <begin position="226"/>
        <end position="252"/>
    </location>
</feature>
<organism evidence="2 3">
    <name type="scientific">Clostridium thermosuccinogenes</name>
    <dbReference type="NCBI Taxonomy" id="84032"/>
    <lineage>
        <taxon>Bacteria</taxon>
        <taxon>Bacillati</taxon>
        <taxon>Bacillota</taxon>
        <taxon>Clostridia</taxon>
        <taxon>Eubacteriales</taxon>
        <taxon>Clostridiaceae</taxon>
        <taxon>Clostridium</taxon>
    </lineage>
</organism>
<feature type="transmembrane region" description="Helical" evidence="1">
    <location>
        <begin position="147"/>
        <end position="169"/>
    </location>
</feature>
<comment type="caution">
    <text evidence="2">The sequence shown here is derived from an EMBL/GenBank/DDBJ whole genome shotgun (WGS) entry which is preliminary data.</text>
</comment>
<protein>
    <submittedName>
        <fullName evidence="2">Uncharacterized protein</fullName>
    </submittedName>
</protein>
<reference evidence="2 3" key="1">
    <citation type="submission" date="2017-06" db="EMBL/GenBank/DDBJ databases">
        <title>Investigating the central metabolism of Clostridium thermosuccinogenes.</title>
        <authorList>
            <person name="Koendjbiharie J.G."/>
            <person name="van Kranenburg R."/>
        </authorList>
    </citation>
    <scope>NUCLEOTIDE SEQUENCE [LARGE SCALE GENOMIC DNA]</scope>
    <source>
        <strain evidence="2 3">DSM 5806</strain>
    </source>
</reference>
<dbReference type="Proteomes" id="UP000236151">
    <property type="component" value="Unassembled WGS sequence"/>
</dbReference>
<dbReference type="EMBL" id="NIOJ01000004">
    <property type="protein sequence ID" value="PNU01038.1"/>
    <property type="molecule type" value="Genomic_DNA"/>
</dbReference>
<name>A0A2K2FQH9_9CLOT</name>
<feature type="transmembrane region" description="Helical" evidence="1">
    <location>
        <begin position="110"/>
        <end position="135"/>
    </location>
</feature>
<dbReference type="KEGG" id="cthd:CDO33_05615"/>
<proteinExistence type="predicted"/>
<feature type="transmembrane region" description="Helical" evidence="1">
    <location>
        <begin position="6"/>
        <end position="24"/>
    </location>
</feature>
<evidence type="ECO:0000313" key="2">
    <source>
        <dbReference type="EMBL" id="PNU01038.1"/>
    </source>
</evidence>
<keyword evidence="1" id="KW-1133">Transmembrane helix</keyword>
<gene>
    <name evidence="2" type="ORF">CDQ84_02590</name>
</gene>
<sequence length="311" mass="36110">MLANIAFVSIPEETFIVMFTLVLLKRFENIKVDRLMEEEISGYKEYSKIFLMQDIKKVAFMVILPAIVTNILRFFKIDSSIILLSCYFCVALSLLFLYRSHFKTRSALKVFLCTACSLLIFMLIEFSYVPLLLSIAGKSVADLNNDIWLNFLCSLPERAVEYSLLAYVLMKKASFSQLRLANIIFNNRFMTVSFCLFIGINFFFLLIMGKIIIFDQALSSLGIFNQVFIVVLIMIFPIFNIAAFILIIYHIFNKEEHVRYKIQENIESYVYDIKIFTENGKYSKANELINEMEADILKLYDISKNCIKEGT</sequence>
<evidence type="ECO:0000313" key="3">
    <source>
        <dbReference type="Proteomes" id="UP000236151"/>
    </source>
</evidence>
<keyword evidence="1" id="KW-0812">Transmembrane</keyword>
<feature type="transmembrane region" description="Helical" evidence="1">
    <location>
        <begin position="189"/>
        <end position="214"/>
    </location>
</feature>
<accession>A0A2K2FQH9</accession>
<dbReference type="AlphaFoldDB" id="A0A2K2FQH9"/>
<evidence type="ECO:0000256" key="1">
    <source>
        <dbReference type="SAM" id="Phobius"/>
    </source>
</evidence>